<dbReference type="AlphaFoldDB" id="A0A679IWM9"/>
<dbReference type="Pfam" id="PF02239">
    <property type="entry name" value="Cytochrom_D1"/>
    <property type="match status" value="1"/>
</dbReference>
<evidence type="ECO:0000313" key="1">
    <source>
        <dbReference type="EMBL" id="CAA2104174.1"/>
    </source>
</evidence>
<dbReference type="NCBIfam" id="TIGR02276">
    <property type="entry name" value="beta_rpt_yvtn"/>
    <property type="match status" value="4"/>
</dbReference>
<dbReference type="InterPro" id="IPR011045">
    <property type="entry name" value="N2O_reductase_N"/>
</dbReference>
<proteinExistence type="predicted"/>
<dbReference type="PANTHER" id="PTHR47197:SF3">
    <property type="entry name" value="DIHYDRO-HEME D1 DEHYDROGENASE"/>
    <property type="match status" value="1"/>
</dbReference>
<dbReference type="SUPFAM" id="SSF50974">
    <property type="entry name" value="Nitrous oxide reductase, N-terminal domain"/>
    <property type="match status" value="1"/>
</dbReference>
<dbReference type="InterPro" id="IPR015943">
    <property type="entry name" value="WD40/YVTN_repeat-like_dom_sf"/>
</dbReference>
<dbReference type="InterPro" id="IPR011964">
    <property type="entry name" value="YVTN_b-propeller_repeat"/>
</dbReference>
<gene>
    <name evidence="1" type="primary">vgb_1</name>
    <name evidence="1" type="ORF">MBUL_02574</name>
</gene>
<organism evidence="1">
    <name type="scientific">Methylobacterium bullatum</name>
    <dbReference type="NCBI Taxonomy" id="570505"/>
    <lineage>
        <taxon>Bacteria</taxon>
        <taxon>Pseudomonadati</taxon>
        <taxon>Pseudomonadota</taxon>
        <taxon>Alphaproteobacteria</taxon>
        <taxon>Hyphomicrobiales</taxon>
        <taxon>Methylobacteriaceae</taxon>
        <taxon>Methylobacterium</taxon>
    </lineage>
</organism>
<reference evidence="1" key="1">
    <citation type="submission" date="2019-12" db="EMBL/GenBank/DDBJ databases">
        <authorList>
            <person name="Cremers G."/>
        </authorList>
    </citation>
    <scope>NUCLEOTIDE SEQUENCE</scope>
    <source>
        <strain evidence="1">Mbul1</strain>
    </source>
</reference>
<name>A0A679IWM9_9HYPH</name>
<dbReference type="InterPro" id="IPR051200">
    <property type="entry name" value="Host-pathogen_enzymatic-act"/>
</dbReference>
<dbReference type="EC" id="4.2.99.-" evidence="1"/>
<dbReference type="GO" id="GO:0016829">
    <property type="term" value="F:lyase activity"/>
    <property type="evidence" value="ECO:0007669"/>
    <property type="project" value="UniProtKB-KW"/>
</dbReference>
<keyword evidence="1" id="KW-0456">Lyase</keyword>
<sequence>MNPLRPMLLAGLVLTLSNPRVEAGPVYVASQGAGTLSRIEAGATKVAATIAVGQGIAQVSAGPNGRLYLSQPDHAGIDVVDGRTGVVLRRLPFSGQAFGIAASADGASLFVGDWAGGRVVRLSAETGAIERTCAVGKDPAGLVLDRRGRLYVADRESRQVSVIDTARMERVAMVPVGEGPFALGLSPGEDRLYVGNVRSGDVSVVDTGSLTVTTTVRIGGMPYGVATSEDGSLVLVTNQQAGTVAVLDSGSLGLKATIPVGRYPEGIAVDGAFAYVANWFSDSVSVIDLKSLTETARIPVAEGPRSLAVGANPEAVR</sequence>
<dbReference type="Gene3D" id="2.130.10.10">
    <property type="entry name" value="YVTN repeat-like/Quinoprotein amine dehydrogenase"/>
    <property type="match status" value="2"/>
</dbReference>
<dbReference type="EMBL" id="LR743504">
    <property type="protein sequence ID" value="CAA2104174.1"/>
    <property type="molecule type" value="Genomic_DNA"/>
</dbReference>
<accession>A0A679IWM9</accession>
<protein>
    <submittedName>
        <fullName evidence="1">Virginiamycin B lyase</fullName>
        <ecNumber evidence="1">4.2.99.-</ecNumber>
    </submittedName>
</protein>
<dbReference type="PANTHER" id="PTHR47197">
    <property type="entry name" value="PROTEIN NIRF"/>
    <property type="match status" value="1"/>
</dbReference>